<gene>
    <name evidence="9" type="ORF">COCSUDRAFT_47992</name>
</gene>
<dbReference type="eggNOG" id="KOG1684">
    <property type="taxonomic scope" value="Eukaryota"/>
</dbReference>
<name>I0YU60_COCSC</name>
<feature type="domain" description="Enoyl-CoA hydratase/isomerase" evidence="8">
    <location>
        <begin position="23"/>
        <end position="355"/>
    </location>
</feature>
<evidence type="ECO:0000259" key="8">
    <source>
        <dbReference type="Pfam" id="PF16113"/>
    </source>
</evidence>
<dbReference type="GO" id="GO:0005739">
    <property type="term" value="C:mitochondrion"/>
    <property type="evidence" value="ECO:0007669"/>
    <property type="project" value="UniProtKB-SubCell"/>
</dbReference>
<dbReference type="RefSeq" id="XP_005646473.1">
    <property type="nucleotide sequence ID" value="XM_005646416.1"/>
</dbReference>
<dbReference type="SUPFAM" id="SSF52096">
    <property type="entry name" value="ClpP/crotonase"/>
    <property type="match status" value="1"/>
</dbReference>
<evidence type="ECO:0000256" key="1">
    <source>
        <dbReference type="ARBA" id="ARBA00001709"/>
    </source>
</evidence>
<dbReference type="NCBIfam" id="NF004127">
    <property type="entry name" value="PRK05617.1"/>
    <property type="match status" value="1"/>
</dbReference>
<sequence>MPVGEQEVLFRTGRQDETLPGSVGVAILNRPKALNALNEPMCKTLHRLYDDWDASPDVHAILVKGAGGKAFCAGGDVKGMVQYILAGQHDKAISFFREEYRLNHRLGTLQTPHIALIDGIVMGGGAGISVHGAYRVATERTVFAMPECGIGLFPDVGASYFLPRLPGQLGTYLGLTGRRLKGIEVKEAQLATHYVASERLPALEEMLHAMDPQSQSPEQIRRSLQTFEDEGEPPEPSGLLDQMPAINECFDFDSLQEIYAALERRDDAWSRETLDTLHKSSKLSQVVVLLELREGAGKSLAECLRMEFRMVHQCVTGKSDFIEGVRALLIDKTGKPQWDPSSIEQVTKEMVDRFFEPLPPGEELHLEQQGVERLNAANSKL</sequence>
<keyword evidence="4 7" id="KW-0378">Hydrolase</keyword>
<dbReference type="InterPro" id="IPR032259">
    <property type="entry name" value="HIBYL-CoA-H"/>
</dbReference>
<evidence type="ECO:0000313" key="9">
    <source>
        <dbReference type="EMBL" id="EIE21929.1"/>
    </source>
</evidence>
<dbReference type="InterPro" id="IPR045004">
    <property type="entry name" value="ECH_dom"/>
</dbReference>
<comment type="function">
    <text evidence="7">Hydrolyzes 3-hydroxyisobutyryl-CoA (HIBYL-CoA), a saline catabolite. Has high activity toward isobutyryl-CoA. Could be an isobutyryl-CoA dehydrogenase that functions in valine catabolism.</text>
</comment>
<dbReference type="Gene3D" id="3.90.226.10">
    <property type="entry name" value="2-enoyl-CoA Hydratase, Chain A, domain 1"/>
    <property type="match status" value="1"/>
</dbReference>
<reference evidence="9 10" key="1">
    <citation type="journal article" date="2012" name="Genome Biol.">
        <title>The genome of the polar eukaryotic microalga coccomyxa subellipsoidea reveals traits of cold adaptation.</title>
        <authorList>
            <person name="Blanc G."/>
            <person name="Agarkova I."/>
            <person name="Grimwood J."/>
            <person name="Kuo A."/>
            <person name="Brueggeman A."/>
            <person name="Dunigan D."/>
            <person name="Gurnon J."/>
            <person name="Ladunga I."/>
            <person name="Lindquist E."/>
            <person name="Lucas S."/>
            <person name="Pangilinan J."/>
            <person name="Proschold T."/>
            <person name="Salamov A."/>
            <person name="Schmutz J."/>
            <person name="Weeks D."/>
            <person name="Yamada T."/>
            <person name="Claverie J.M."/>
            <person name="Grigoriev I."/>
            <person name="Van Etten J."/>
            <person name="Lomsadze A."/>
            <person name="Borodovsky M."/>
        </authorList>
    </citation>
    <scope>NUCLEOTIDE SEQUENCE [LARGE SCALE GENOMIC DNA]</scope>
    <source>
        <strain evidence="9 10">C-169</strain>
    </source>
</reference>
<dbReference type="FunFam" id="3.90.226.10:FF:000026">
    <property type="entry name" value="3-hydroxyisobutyryl-CoA hydrolase, mitochondrial"/>
    <property type="match status" value="1"/>
</dbReference>
<dbReference type="GO" id="GO:0006574">
    <property type="term" value="P:L-valine catabolic process"/>
    <property type="evidence" value="ECO:0007669"/>
    <property type="project" value="UniProtKB-UniRule"/>
</dbReference>
<dbReference type="PANTHER" id="PTHR43176">
    <property type="entry name" value="3-HYDROXYISOBUTYRYL-COA HYDROLASE-RELATED"/>
    <property type="match status" value="1"/>
</dbReference>
<dbReference type="GeneID" id="17039914"/>
<proteinExistence type="inferred from homology"/>
<comment type="subcellular location">
    <subcellularLocation>
        <location evidence="2">Mitochondrion</location>
    </subcellularLocation>
</comment>
<evidence type="ECO:0000313" key="10">
    <source>
        <dbReference type="Proteomes" id="UP000007264"/>
    </source>
</evidence>
<accession>I0YU60</accession>
<evidence type="ECO:0000256" key="2">
    <source>
        <dbReference type="ARBA" id="ARBA00004173"/>
    </source>
</evidence>
<dbReference type="EC" id="3.1.2.4" evidence="3 7"/>
<comment type="caution">
    <text evidence="9">The sequence shown here is derived from an EMBL/GenBank/DDBJ whole genome shotgun (WGS) entry which is preliminary data.</text>
</comment>
<comment type="pathway">
    <text evidence="7">Amino-acid degradation; L-valine degradation.</text>
</comment>
<dbReference type="GO" id="GO:0003860">
    <property type="term" value="F:3-hydroxyisobutyryl-CoA hydrolase activity"/>
    <property type="evidence" value="ECO:0007669"/>
    <property type="project" value="UniProtKB-UniRule"/>
</dbReference>
<evidence type="ECO:0000256" key="4">
    <source>
        <dbReference type="ARBA" id="ARBA00022801"/>
    </source>
</evidence>
<evidence type="ECO:0000256" key="7">
    <source>
        <dbReference type="RuleBase" id="RU369070"/>
    </source>
</evidence>
<dbReference type="STRING" id="574566.I0YU60"/>
<keyword evidence="5" id="KW-0496">Mitochondrion</keyword>
<evidence type="ECO:0000256" key="5">
    <source>
        <dbReference type="ARBA" id="ARBA00023128"/>
    </source>
</evidence>
<dbReference type="KEGG" id="csl:COCSUDRAFT_47992"/>
<dbReference type="EMBL" id="AGSI01000011">
    <property type="protein sequence ID" value="EIE21929.1"/>
    <property type="molecule type" value="Genomic_DNA"/>
</dbReference>
<dbReference type="Proteomes" id="UP000007264">
    <property type="component" value="Unassembled WGS sequence"/>
</dbReference>
<dbReference type="AlphaFoldDB" id="I0YU60"/>
<dbReference type="Pfam" id="PF16113">
    <property type="entry name" value="ECH_2"/>
    <property type="match status" value="1"/>
</dbReference>
<comment type="similarity">
    <text evidence="7">Belongs to the enoyl-CoA hydratase/isomerase family.</text>
</comment>
<comment type="catalytic activity">
    <reaction evidence="1 7">
        <text>3-hydroxy-2-methylpropanoyl-CoA + H2O = 3-hydroxy-2-methylpropanoate + CoA + H(+)</text>
        <dbReference type="Rhea" id="RHEA:20888"/>
        <dbReference type="ChEBI" id="CHEBI:11805"/>
        <dbReference type="ChEBI" id="CHEBI:15377"/>
        <dbReference type="ChEBI" id="CHEBI:15378"/>
        <dbReference type="ChEBI" id="CHEBI:57287"/>
        <dbReference type="ChEBI" id="CHEBI:57340"/>
        <dbReference type="EC" id="3.1.2.4"/>
    </reaction>
</comment>
<dbReference type="CDD" id="cd06558">
    <property type="entry name" value="crotonase-like"/>
    <property type="match status" value="1"/>
</dbReference>
<protein>
    <recommendedName>
        <fullName evidence="3 7">3-hydroxyisobutyryl-CoA hydrolase</fullName>
        <shortName evidence="7">HIB-CoA hydrolase</shortName>
        <shortName evidence="7">HIBYL-CoA-H</shortName>
        <ecNumber evidence="3 7">3.1.2.4</ecNumber>
    </recommendedName>
    <alternativeName>
        <fullName evidence="6 7">3-hydroxyisobutyryl-coenzyme A hydrolase</fullName>
    </alternativeName>
</protein>
<evidence type="ECO:0000256" key="6">
    <source>
        <dbReference type="ARBA" id="ARBA00031181"/>
    </source>
</evidence>
<dbReference type="OrthoDB" id="16820at2759"/>
<dbReference type="PANTHER" id="PTHR43176:SF3">
    <property type="entry name" value="3-HYDROXYISOBUTYRYL-COA HYDROLASE, MITOCHONDRIAL"/>
    <property type="match status" value="1"/>
</dbReference>
<organism evidence="9 10">
    <name type="scientific">Coccomyxa subellipsoidea (strain C-169)</name>
    <name type="common">Green microalga</name>
    <dbReference type="NCBI Taxonomy" id="574566"/>
    <lineage>
        <taxon>Eukaryota</taxon>
        <taxon>Viridiplantae</taxon>
        <taxon>Chlorophyta</taxon>
        <taxon>core chlorophytes</taxon>
        <taxon>Trebouxiophyceae</taxon>
        <taxon>Trebouxiophyceae incertae sedis</taxon>
        <taxon>Coccomyxaceae</taxon>
        <taxon>Coccomyxa</taxon>
        <taxon>Coccomyxa subellipsoidea</taxon>
    </lineage>
</organism>
<dbReference type="InterPro" id="IPR029045">
    <property type="entry name" value="ClpP/crotonase-like_dom_sf"/>
</dbReference>
<evidence type="ECO:0000256" key="3">
    <source>
        <dbReference type="ARBA" id="ARBA00011915"/>
    </source>
</evidence>
<keyword evidence="10" id="KW-1185">Reference proteome</keyword>